<proteinExistence type="predicted"/>
<dbReference type="AlphaFoldDB" id="A0AAW0G8E8"/>
<evidence type="ECO:0000256" key="1">
    <source>
        <dbReference type="SAM" id="MobiDB-lite"/>
    </source>
</evidence>
<dbReference type="EMBL" id="JASBNA010000008">
    <property type="protein sequence ID" value="KAK7689698.1"/>
    <property type="molecule type" value="Genomic_DNA"/>
</dbReference>
<reference evidence="2 3" key="1">
    <citation type="submission" date="2022-09" db="EMBL/GenBank/DDBJ databases">
        <authorList>
            <person name="Palmer J.M."/>
        </authorList>
    </citation>
    <scope>NUCLEOTIDE SEQUENCE [LARGE SCALE GENOMIC DNA]</scope>
    <source>
        <strain evidence="2 3">DSM 7382</strain>
    </source>
</reference>
<feature type="compositionally biased region" description="Polar residues" evidence="1">
    <location>
        <begin position="7"/>
        <end position="18"/>
    </location>
</feature>
<evidence type="ECO:0000313" key="2">
    <source>
        <dbReference type="EMBL" id="KAK7689698.1"/>
    </source>
</evidence>
<evidence type="ECO:0000313" key="3">
    <source>
        <dbReference type="Proteomes" id="UP001385951"/>
    </source>
</evidence>
<protein>
    <submittedName>
        <fullName evidence="2">Uncharacterized protein</fullName>
    </submittedName>
</protein>
<feature type="region of interest" description="Disordered" evidence="1">
    <location>
        <begin position="145"/>
        <end position="211"/>
    </location>
</feature>
<feature type="region of interest" description="Disordered" evidence="1">
    <location>
        <begin position="77"/>
        <end position="105"/>
    </location>
</feature>
<feature type="region of interest" description="Disordered" evidence="1">
    <location>
        <begin position="1"/>
        <end position="22"/>
    </location>
</feature>
<accession>A0AAW0G8E8</accession>
<dbReference type="Proteomes" id="UP001385951">
    <property type="component" value="Unassembled WGS sequence"/>
</dbReference>
<sequence>MPRWPNDESQYNTQSTFEGPQKSLILARNATARGAQKTSRLYIPNGLLNSQTSDTQWVESLQPQTAKPLFLPEALIPDPDTVNLPSSPSALSASSKENDPTPSLPMGELHAEVDWLRRLAISYRAFASLYDERADRLLAANPEKMEQQQVVRTNHAPTRPLPEANESKQLKGKGVTMPVEGRQVTVKQGKTCHGDVESMLGGGHHSNWSDK</sequence>
<keyword evidence="3" id="KW-1185">Reference proteome</keyword>
<feature type="compositionally biased region" description="Polar residues" evidence="1">
    <location>
        <begin position="147"/>
        <end position="156"/>
    </location>
</feature>
<feature type="compositionally biased region" description="Low complexity" evidence="1">
    <location>
        <begin position="84"/>
        <end position="95"/>
    </location>
</feature>
<gene>
    <name evidence="2" type="ORF">QCA50_007493</name>
</gene>
<comment type="caution">
    <text evidence="2">The sequence shown here is derived from an EMBL/GenBank/DDBJ whole genome shotgun (WGS) entry which is preliminary data.</text>
</comment>
<organism evidence="2 3">
    <name type="scientific">Cerrena zonata</name>
    <dbReference type="NCBI Taxonomy" id="2478898"/>
    <lineage>
        <taxon>Eukaryota</taxon>
        <taxon>Fungi</taxon>
        <taxon>Dikarya</taxon>
        <taxon>Basidiomycota</taxon>
        <taxon>Agaricomycotina</taxon>
        <taxon>Agaricomycetes</taxon>
        <taxon>Polyporales</taxon>
        <taxon>Cerrenaceae</taxon>
        <taxon>Cerrena</taxon>
    </lineage>
</organism>
<name>A0AAW0G8E8_9APHY</name>